<dbReference type="GO" id="GO:0005615">
    <property type="term" value="C:extracellular space"/>
    <property type="evidence" value="ECO:0007669"/>
    <property type="project" value="InterPro"/>
</dbReference>
<dbReference type="PANTHER" id="PTHR11461:SF379">
    <property type="entry name" value="SERPIN DOMAIN-CONTAINING PROTEIN"/>
    <property type="match status" value="1"/>
</dbReference>
<evidence type="ECO:0000313" key="3">
    <source>
        <dbReference type="EMBL" id="OEL36041.1"/>
    </source>
</evidence>
<dbReference type="Gene3D" id="3.30.497.10">
    <property type="entry name" value="Antithrombin, subunit I, domain 2"/>
    <property type="match status" value="1"/>
</dbReference>
<dbReference type="SUPFAM" id="SSF56574">
    <property type="entry name" value="Serpins"/>
    <property type="match status" value="1"/>
</dbReference>
<gene>
    <name evidence="3" type="ORF">BAE44_0002936</name>
</gene>
<dbReference type="Proteomes" id="UP000095767">
    <property type="component" value="Unassembled WGS sequence"/>
</dbReference>
<comment type="caution">
    <text evidence="3">The sequence shown here is derived from an EMBL/GenBank/DDBJ whole genome shotgun (WGS) entry which is preliminary data.</text>
</comment>
<dbReference type="InterPro" id="IPR042178">
    <property type="entry name" value="Serpin_sf_1"/>
</dbReference>
<evidence type="ECO:0000313" key="4">
    <source>
        <dbReference type="Proteomes" id="UP000095767"/>
    </source>
</evidence>
<sequence length="199" mass="21882">MSGGCGTHLIAVHDGFKVLRLPYQAPLGVDSTARYSMCVFLPEARDGLWSLVDEIASIPTFLRDHLPERKVDVNTLRLPRFKISFSSELGGVLRDLGLKGPLDPHPLQRADLSDMADERGSGMPPLKIDGICHKAVIEVNEKGTEVAAVTYTRLEREADPPRKPRETVDFVADHPFAFFVMEEVSAAVVFAACVLDPTQ</sequence>
<feature type="domain" description="Serpin" evidence="2">
    <location>
        <begin position="13"/>
        <end position="197"/>
    </location>
</feature>
<dbReference type="GO" id="GO:0004867">
    <property type="term" value="F:serine-type endopeptidase inhibitor activity"/>
    <property type="evidence" value="ECO:0007669"/>
    <property type="project" value="InterPro"/>
</dbReference>
<name>A0A1E5WF45_9POAL</name>
<accession>A0A1E5WF45</accession>
<proteinExistence type="inferred from homology"/>
<dbReference type="Gene3D" id="2.30.39.10">
    <property type="entry name" value="Alpha-1-antitrypsin, domain 1"/>
    <property type="match status" value="1"/>
</dbReference>
<comment type="similarity">
    <text evidence="1">Belongs to the serpin family.</text>
</comment>
<dbReference type="PANTHER" id="PTHR11461">
    <property type="entry name" value="SERINE PROTEASE INHIBITOR, SERPIN"/>
    <property type="match status" value="1"/>
</dbReference>
<dbReference type="InterPro" id="IPR036186">
    <property type="entry name" value="Serpin_sf"/>
</dbReference>
<dbReference type="EMBL" id="LWDX02010340">
    <property type="protein sequence ID" value="OEL36041.1"/>
    <property type="molecule type" value="Genomic_DNA"/>
</dbReference>
<dbReference type="InterPro" id="IPR000215">
    <property type="entry name" value="Serpin_fam"/>
</dbReference>
<dbReference type="Pfam" id="PF00079">
    <property type="entry name" value="Serpin"/>
    <property type="match status" value="1"/>
</dbReference>
<organism evidence="3 4">
    <name type="scientific">Dichanthelium oligosanthes</name>
    <dbReference type="NCBI Taxonomy" id="888268"/>
    <lineage>
        <taxon>Eukaryota</taxon>
        <taxon>Viridiplantae</taxon>
        <taxon>Streptophyta</taxon>
        <taxon>Embryophyta</taxon>
        <taxon>Tracheophyta</taxon>
        <taxon>Spermatophyta</taxon>
        <taxon>Magnoliopsida</taxon>
        <taxon>Liliopsida</taxon>
        <taxon>Poales</taxon>
        <taxon>Poaceae</taxon>
        <taxon>PACMAD clade</taxon>
        <taxon>Panicoideae</taxon>
        <taxon>Panicodae</taxon>
        <taxon>Paniceae</taxon>
        <taxon>Dichantheliinae</taxon>
        <taxon>Dichanthelium</taxon>
    </lineage>
</organism>
<dbReference type="InterPro" id="IPR023796">
    <property type="entry name" value="Serpin_dom"/>
</dbReference>
<dbReference type="OrthoDB" id="664427at2759"/>
<dbReference type="AlphaFoldDB" id="A0A1E5WF45"/>
<keyword evidence="4" id="KW-1185">Reference proteome</keyword>
<evidence type="ECO:0000256" key="1">
    <source>
        <dbReference type="ARBA" id="ARBA00009500"/>
    </source>
</evidence>
<protein>
    <submittedName>
        <fullName evidence="3">Serpin-Z6B</fullName>
    </submittedName>
</protein>
<dbReference type="STRING" id="888268.A0A1E5WF45"/>
<reference evidence="3 4" key="1">
    <citation type="submission" date="2016-09" db="EMBL/GenBank/DDBJ databases">
        <title>The draft genome of Dichanthelium oligosanthes: A C3 panicoid grass species.</title>
        <authorList>
            <person name="Studer A.J."/>
            <person name="Schnable J.C."/>
            <person name="Brutnell T.P."/>
        </authorList>
    </citation>
    <scope>NUCLEOTIDE SEQUENCE [LARGE SCALE GENOMIC DNA]</scope>
    <source>
        <strain evidence="4">cv. Kellogg 1175</strain>
        <tissue evidence="3">Leaf</tissue>
    </source>
</reference>
<dbReference type="InterPro" id="IPR042185">
    <property type="entry name" value="Serpin_sf_2"/>
</dbReference>
<evidence type="ECO:0000259" key="2">
    <source>
        <dbReference type="Pfam" id="PF00079"/>
    </source>
</evidence>